<reference evidence="2" key="2">
    <citation type="journal article" date="2023" name="Proc. Natl. Acad. Sci. U.S.A.">
        <title>A global phylogenomic analysis of the shiitake genus Lentinula.</title>
        <authorList>
            <person name="Sierra-Patev S."/>
            <person name="Min B."/>
            <person name="Naranjo-Ortiz M."/>
            <person name="Looney B."/>
            <person name="Konkel Z."/>
            <person name="Slot J.C."/>
            <person name="Sakamoto Y."/>
            <person name="Steenwyk J.L."/>
            <person name="Rokas A."/>
            <person name="Carro J."/>
            <person name="Camarero S."/>
            <person name="Ferreira P."/>
            <person name="Molpeceres G."/>
            <person name="Ruiz-Duenas F.J."/>
            <person name="Serrano A."/>
            <person name="Henrissat B."/>
            <person name="Drula E."/>
            <person name="Hughes K.W."/>
            <person name="Mata J.L."/>
            <person name="Ishikawa N.K."/>
            <person name="Vargas-Isla R."/>
            <person name="Ushijima S."/>
            <person name="Smith C.A."/>
            <person name="Donoghue J."/>
            <person name="Ahrendt S."/>
            <person name="Andreopoulos W."/>
            <person name="He G."/>
            <person name="LaButti K."/>
            <person name="Lipzen A."/>
            <person name="Ng V."/>
            <person name="Riley R."/>
            <person name="Sandor L."/>
            <person name="Barry K."/>
            <person name="Martinez A.T."/>
            <person name="Xiao Y."/>
            <person name="Gibbons J.G."/>
            <person name="Terashima K."/>
            <person name="Grigoriev I.V."/>
            <person name="Hibbett D."/>
        </authorList>
    </citation>
    <scope>NUCLEOTIDE SEQUENCE</scope>
    <source>
        <strain evidence="2">Sp2 HRB7682 ss15</strain>
    </source>
</reference>
<reference evidence="2" key="1">
    <citation type="submission" date="2022-08" db="EMBL/GenBank/DDBJ databases">
        <authorList>
            <consortium name="DOE Joint Genome Institute"/>
            <person name="Min B."/>
            <person name="Riley R."/>
            <person name="Sierra-Patev S."/>
            <person name="Naranjo-Ortiz M."/>
            <person name="Looney B."/>
            <person name="Konkel Z."/>
            <person name="Slot J.C."/>
            <person name="Sakamoto Y."/>
            <person name="Steenwyk J.L."/>
            <person name="Rokas A."/>
            <person name="Carro J."/>
            <person name="Camarero S."/>
            <person name="Ferreira P."/>
            <person name="Molpeceres G."/>
            <person name="Ruiz-Duenas F.J."/>
            <person name="Serrano A."/>
            <person name="Henrissat B."/>
            <person name="Drula E."/>
            <person name="Hughes K.W."/>
            <person name="Mata J.L."/>
            <person name="Ishikawa N.K."/>
            <person name="Vargas-Isla R."/>
            <person name="Ushijima S."/>
            <person name="Smith C.A."/>
            <person name="Ahrendt S."/>
            <person name="Andreopoulos W."/>
            <person name="He G."/>
            <person name="Labutti K."/>
            <person name="Lipzen A."/>
            <person name="Ng V."/>
            <person name="Sandor L."/>
            <person name="Barry K."/>
            <person name="Martinez A.T."/>
            <person name="Xiao Y."/>
            <person name="Gibbons J.G."/>
            <person name="Terashima K."/>
            <person name="Hibbett D.S."/>
            <person name="Grigoriev I.V."/>
        </authorList>
    </citation>
    <scope>NUCLEOTIDE SEQUENCE</scope>
    <source>
        <strain evidence="2">Sp2 HRB7682 ss15</strain>
    </source>
</reference>
<evidence type="ECO:0008006" key="4">
    <source>
        <dbReference type="Google" id="ProtNLM"/>
    </source>
</evidence>
<proteinExistence type="predicted"/>
<name>A0A9W9AA90_9AGAR</name>
<organism evidence="2 3">
    <name type="scientific">Lentinula lateritia</name>
    <dbReference type="NCBI Taxonomy" id="40482"/>
    <lineage>
        <taxon>Eukaryota</taxon>
        <taxon>Fungi</taxon>
        <taxon>Dikarya</taxon>
        <taxon>Basidiomycota</taxon>
        <taxon>Agaricomycotina</taxon>
        <taxon>Agaricomycetes</taxon>
        <taxon>Agaricomycetidae</taxon>
        <taxon>Agaricales</taxon>
        <taxon>Marasmiineae</taxon>
        <taxon>Omphalotaceae</taxon>
        <taxon>Lentinula</taxon>
    </lineage>
</organism>
<protein>
    <recommendedName>
        <fullName evidence="4">F-box domain-containing protein</fullName>
    </recommendedName>
</protein>
<feature type="compositionally biased region" description="Polar residues" evidence="1">
    <location>
        <begin position="1"/>
        <end position="10"/>
    </location>
</feature>
<dbReference type="AlphaFoldDB" id="A0A9W9AA90"/>
<feature type="region of interest" description="Disordered" evidence="1">
    <location>
        <begin position="45"/>
        <end position="64"/>
    </location>
</feature>
<sequence length="680" mass="75845">MNLIIQSTPSMLHIPPPASSSSTSAGSHFFSTNTHMRRMVEESAGPRYLLNEPPSSNREERQRRPILSLYIPQTTHDSGFEENRTPRPRSARLVRSIRSTHRVAESSHVSPASQNHRLPVEILTDIFLYCLPTIYDVPPPRLTDQAPLLLVAVCREWRLIVLNTPRLWSSPHIRIPPPASMNSMSLKRQLDGIDLWLRRSGSTIPITVSLMLYRGLKHSDSGCREEVHPNTLKLIRSLMCHSHRITRLGILSFQTMHHLLRSLSIMDTIQLPALKSIYVRLAGQQRSLMSGEVLADLMSHSHKSMPVLRELHIDGLTSSAARHLIRTRNWSSNITQLILGPSSSSRRRSGFGASGNGHDLGPCDALAILSRNPQLQSFEATVTLHTHRSCTSFADLPFLLNLIIHFDVPPNDALISYPDQDMYRFFEYISCPALKALSVAYAGIPSLTEVPFLSWLNTSFNEGSESGRKRTMRVDKLRDLKLEVSMTPEALTECLILLPPSVRMLEIVDLGHIDVEGVGVVEFGHTVQDSHLELLTWQISTTPNSVDESVKDVDVSCCSHSSSLAASVSISDSERGHEICPRLKTFRLVISGFLTLLCSTPTSRSSSTSSLHSPRQSPSGWRRRRSGVSRAALQRFIESRKQTGLQSSGPFNFRKKLLRECEVLLSPALSGSYLLDSPGL</sequence>
<dbReference type="Proteomes" id="UP001150238">
    <property type="component" value="Unassembled WGS sequence"/>
</dbReference>
<dbReference type="SUPFAM" id="SSF52047">
    <property type="entry name" value="RNI-like"/>
    <property type="match status" value="1"/>
</dbReference>
<feature type="region of interest" description="Disordered" evidence="1">
    <location>
        <begin position="1"/>
        <end position="29"/>
    </location>
</feature>
<feature type="compositionally biased region" description="Low complexity" evidence="1">
    <location>
        <begin position="19"/>
        <end position="29"/>
    </location>
</feature>
<feature type="compositionally biased region" description="Low complexity" evidence="1">
    <location>
        <begin position="600"/>
        <end position="620"/>
    </location>
</feature>
<dbReference type="EMBL" id="JANVFS010000018">
    <property type="protein sequence ID" value="KAJ4477645.1"/>
    <property type="molecule type" value="Genomic_DNA"/>
</dbReference>
<gene>
    <name evidence="2" type="ORF">C8J55DRAFT_84966</name>
</gene>
<accession>A0A9W9AA90</accession>
<comment type="caution">
    <text evidence="2">The sequence shown here is derived from an EMBL/GenBank/DDBJ whole genome shotgun (WGS) entry which is preliminary data.</text>
</comment>
<evidence type="ECO:0000313" key="3">
    <source>
        <dbReference type="Proteomes" id="UP001150238"/>
    </source>
</evidence>
<feature type="region of interest" description="Disordered" evidence="1">
    <location>
        <begin position="600"/>
        <end position="627"/>
    </location>
</feature>
<evidence type="ECO:0000256" key="1">
    <source>
        <dbReference type="SAM" id="MobiDB-lite"/>
    </source>
</evidence>
<evidence type="ECO:0000313" key="2">
    <source>
        <dbReference type="EMBL" id="KAJ4477645.1"/>
    </source>
</evidence>